<reference evidence="1 2" key="1">
    <citation type="submission" date="2020-02" db="EMBL/GenBank/DDBJ databases">
        <authorList>
            <person name="Zheng R.K."/>
            <person name="Sun C.M."/>
        </authorList>
    </citation>
    <scope>NUCLEOTIDE SEQUENCE [LARGE SCALE GENOMIC DNA]</scope>
    <source>
        <strain evidence="2">rifampicinis</strain>
    </source>
</reference>
<dbReference type="Proteomes" id="UP000594468">
    <property type="component" value="Chromosome"/>
</dbReference>
<evidence type="ECO:0000313" key="1">
    <source>
        <dbReference type="EMBL" id="QPC81057.1"/>
    </source>
</evidence>
<keyword evidence="2" id="KW-1185">Reference proteome</keyword>
<evidence type="ECO:0000313" key="2">
    <source>
        <dbReference type="Proteomes" id="UP000594468"/>
    </source>
</evidence>
<accession>A0A7S8ID04</accession>
<dbReference type="EMBL" id="CP062983">
    <property type="protein sequence ID" value="QPC81057.1"/>
    <property type="molecule type" value="Genomic_DNA"/>
</dbReference>
<proteinExistence type="predicted"/>
<protein>
    <submittedName>
        <fullName evidence="1">Uncharacterized protein</fullName>
    </submittedName>
</protein>
<dbReference type="KEGG" id="pmet:G4Y79_15240"/>
<gene>
    <name evidence="1" type="ORF">G4Y79_15240</name>
</gene>
<dbReference type="RefSeq" id="WP_195169130.1">
    <property type="nucleotide sequence ID" value="NZ_CP062983.1"/>
</dbReference>
<organism evidence="1 2">
    <name type="scientific">Phototrophicus methaneseepsis</name>
    <dbReference type="NCBI Taxonomy" id="2710758"/>
    <lineage>
        <taxon>Bacteria</taxon>
        <taxon>Bacillati</taxon>
        <taxon>Chloroflexota</taxon>
        <taxon>Candidatus Thermofontia</taxon>
        <taxon>Phototrophicales</taxon>
        <taxon>Phototrophicaceae</taxon>
        <taxon>Phototrophicus</taxon>
    </lineage>
</organism>
<name>A0A7S8ID04_9CHLR</name>
<sequence length="67" mass="7718">MSDNWLPNTNETQVALAAIAWRIVNEAAPGALEDRLHGEERRNYYTNEFIKVFSALNNLREIPTENE</sequence>
<dbReference type="AlphaFoldDB" id="A0A7S8ID04"/>